<evidence type="ECO:0000256" key="1">
    <source>
        <dbReference type="SAM" id="MobiDB-lite"/>
    </source>
</evidence>
<organism evidence="2 3">
    <name type="scientific">Macrostomum lignano</name>
    <dbReference type="NCBI Taxonomy" id="282301"/>
    <lineage>
        <taxon>Eukaryota</taxon>
        <taxon>Metazoa</taxon>
        <taxon>Spiralia</taxon>
        <taxon>Lophotrochozoa</taxon>
        <taxon>Platyhelminthes</taxon>
        <taxon>Rhabditophora</taxon>
        <taxon>Macrostomorpha</taxon>
        <taxon>Macrostomida</taxon>
        <taxon>Macrostomidae</taxon>
        <taxon>Macrostomum</taxon>
    </lineage>
</organism>
<name>A0A1I8IXM4_9PLAT</name>
<dbReference type="Proteomes" id="UP000095280">
    <property type="component" value="Unplaced"/>
</dbReference>
<accession>A0A1I8IXM4</accession>
<proteinExistence type="predicted"/>
<sequence length="417" mass="45268">AEEVVDVTSKMSSRLAISAGLKLRSFGTLSLISFCDSSLRRVAADGPMPAQHNVHIEFPCDGHAALAVDVQHLHRASVGAGPVRRLPDQSLAFRRVNQQGHLAAVQTLHTAQRGADHGVVQVLNRLARGEAALYSAANLAVDPPFIGLADVLQIGDECQSPTQGAGPAAAGRQLAGHKSGQHNPVDGLLFGDAERQSRGSSGAYWRATQLKMHLMTVPQEQDCKEFSDLADWVLEMEQQRSPALQHPSHPWINPDPATVVQETSDTKSDIEQMQPQTVLQLQELQEFQSVYSTTEAFDGGRAGFYYDAECPSIAGVPQSQSSYEDRFYNYHGQSDGMTGCGCNNTNCCFYRSSNSTDNESNLQQDCCATLTTNDSSHYNSWISELQPQPQLPHLYLTEFGPSSSSSHCSSVESMAVS</sequence>
<dbReference type="AlphaFoldDB" id="A0A1I8IXM4"/>
<protein>
    <submittedName>
        <fullName evidence="3">ETS domain-containing protein</fullName>
    </submittedName>
</protein>
<reference evidence="3" key="1">
    <citation type="submission" date="2016-11" db="UniProtKB">
        <authorList>
            <consortium name="WormBaseParasite"/>
        </authorList>
    </citation>
    <scope>IDENTIFICATION</scope>
</reference>
<keyword evidence="2" id="KW-1185">Reference proteome</keyword>
<dbReference type="WBParaSite" id="maker-uti_cns_0018899-snap-gene-0.2-mRNA-1">
    <property type="protein sequence ID" value="maker-uti_cns_0018899-snap-gene-0.2-mRNA-1"/>
    <property type="gene ID" value="maker-uti_cns_0018899-snap-gene-0.2"/>
</dbReference>
<evidence type="ECO:0000313" key="2">
    <source>
        <dbReference type="Proteomes" id="UP000095280"/>
    </source>
</evidence>
<feature type="region of interest" description="Disordered" evidence="1">
    <location>
        <begin position="159"/>
        <end position="189"/>
    </location>
</feature>
<evidence type="ECO:0000313" key="3">
    <source>
        <dbReference type="WBParaSite" id="maker-uti_cns_0018899-snap-gene-0.2-mRNA-1"/>
    </source>
</evidence>